<sequence>MDSFIFTLASGFVAVRVTRYTRNNDRDGCNQDPYRYRLPAATTAAKPFHVFRLRPWQPNRDQKQQLEEECQLWGVLRGTTAECAAVCCCFPCWIANLLVLVIYKVPAGLCCRAFRLKRRWKSQKKGLFGSRNGEDGELSNEGVVCVKDIVLDVKVCEEEDKALFELEEEMWEKFGGTGFWRSPPHTET</sequence>
<organism evidence="1 2">
    <name type="scientific">Hibiscus syriacus</name>
    <name type="common">Rose of Sharon</name>
    <dbReference type="NCBI Taxonomy" id="106335"/>
    <lineage>
        <taxon>Eukaryota</taxon>
        <taxon>Viridiplantae</taxon>
        <taxon>Streptophyta</taxon>
        <taxon>Embryophyta</taxon>
        <taxon>Tracheophyta</taxon>
        <taxon>Spermatophyta</taxon>
        <taxon>Magnoliopsida</taxon>
        <taxon>eudicotyledons</taxon>
        <taxon>Gunneridae</taxon>
        <taxon>Pentapetalae</taxon>
        <taxon>rosids</taxon>
        <taxon>malvids</taxon>
        <taxon>Malvales</taxon>
        <taxon>Malvaceae</taxon>
        <taxon>Malvoideae</taxon>
        <taxon>Hibiscus</taxon>
    </lineage>
</organism>
<comment type="caution">
    <text evidence="1">The sequence shown here is derived from an EMBL/GenBank/DDBJ whole genome shotgun (WGS) entry which is preliminary data.</text>
</comment>
<gene>
    <name evidence="1" type="ORF">F3Y22_tig00110303pilonHSYRG00334</name>
</gene>
<evidence type="ECO:0000313" key="2">
    <source>
        <dbReference type="Proteomes" id="UP000436088"/>
    </source>
</evidence>
<dbReference type="AlphaFoldDB" id="A0A6A3B278"/>
<reference evidence="1" key="1">
    <citation type="submission" date="2019-09" db="EMBL/GenBank/DDBJ databases">
        <title>Draft genome information of white flower Hibiscus syriacus.</title>
        <authorList>
            <person name="Kim Y.-M."/>
        </authorList>
    </citation>
    <scope>NUCLEOTIDE SEQUENCE [LARGE SCALE GENOMIC DNA]</scope>
    <source>
        <strain evidence="1">YM2019G1</strain>
    </source>
</reference>
<proteinExistence type="predicted"/>
<evidence type="ECO:0000313" key="1">
    <source>
        <dbReference type="EMBL" id="KAE8711144.1"/>
    </source>
</evidence>
<keyword evidence="2" id="KW-1185">Reference proteome</keyword>
<dbReference type="Proteomes" id="UP000436088">
    <property type="component" value="Unassembled WGS sequence"/>
</dbReference>
<protein>
    <submittedName>
        <fullName evidence="1">Uncharacterized protein</fullName>
    </submittedName>
</protein>
<name>A0A6A3B278_HIBSY</name>
<dbReference type="EMBL" id="VEPZ02000921">
    <property type="protein sequence ID" value="KAE8711144.1"/>
    <property type="molecule type" value="Genomic_DNA"/>
</dbReference>
<dbReference type="PANTHER" id="PTHR33264:SF8">
    <property type="entry name" value="EXPRESSED PROTEIN"/>
    <property type="match status" value="1"/>
</dbReference>
<accession>A0A6A3B278</accession>
<dbReference type="PANTHER" id="PTHR33264">
    <property type="entry name" value="EXPRESSED PROTEIN"/>
    <property type="match status" value="1"/>
</dbReference>